<evidence type="ECO:0000256" key="1">
    <source>
        <dbReference type="SAM" id="Phobius"/>
    </source>
</evidence>
<dbReference type="AlphaFoldDB" id="A0A6F8V989"/>
<dbReference type="EMBL" id="AP022853">
    <property type="protein sequence ID" value="BCB26268.1"/>
    <property type="molecule type" value="Genomic_DNA"/>
</dbReference>
<feature type="transmembrane region" description="Helical" evidence="1">
    <location>
        <begin position="6"/>
        <end position="21"/>
    </location>
</feature>
<keyword evidence="3" id="KW-1185">Reference proteome</keyword>
<evidence type="ECO:0000313" key="3">
    <source>
        <dbReference type="Proteomes" id="UP000502260"/>
    </source>
</evidence>
<proteinExistence type="predicted"/>
<keyword evidence="1" id="KW-1133">Transmembrane helix</keyword>
<organism evidence="2 3">
    <name type="scientific">Sulfurimicrobium lacus</name>
    <dbReference type="NCBI Taxonomy" id="2715678"/>
    <lineage>
        <taxon>Bacteria</taxon>
        <taxon>Pseudomonadati</taxon>
        <taxon>Pseudomonadota</taxon>
        <taxon>Betaproteobacteria</taxon>
        <taxon>Nitrosomonadales</taxon>
        <taxon>Sulfuricellaceae</taxon>
        <taxon>Sulfurimicrobium</taxon>
    </lineage>
</organism>
<dbReference type="KEGG" id="slac:SKTS_11540"/>
<protein>
    <submittedName>
        <fullName evidence="2">Uncharacterized protein</fullName>
    </submittedName>
</protein>
<dbReference type="RefSeq" id="WP_173061681.1">
    <property type="nucleotide sequence ID" value="NZ_AP022853.1"/>
</dbReference>
<feature type="transmembrane region" description="Helical" evidence="1">
    <location>
        <begin position="84"/>
        <end position="103"/>
    </location>
</feature>
<sequence>MNVALNTLLAMVVFAPIWILRQKSLSIQWPIRYLLAILPAMYTGLGWQFAVFAYTPLGCQGGMKNLHSCWVGGVDITPLVDHGFFLMIPFFFFAGPLSLWLLLNNAAEQIGAWHQKQNSPTRKK</sequence>
<dbReference type="Proteomes" id="UP000502260">
    <property type="component" value="Chromosome"/>
</dbReference>
<keyword evidence="1" id="KW-0472">Membrane</keyword>
<gene>
    <name evidence="2" type="ORF">SKTS_11540</name>
</gene>
<name>A0A6F8V989_9PROT</name>
<accession>A0A6F8V989</accession>
<keyword evidence="1" id="KW-0812">Transmembrane</keyword>
<feature type="transmembrane region" description="Helical" evidence="1">
    <location>
        <begin position="33"/>
        <end position="54"/>
    </location>
</feature>
<reference evidence="3" key="1">
    <citation type="submission" date="2020-03" db="EMBL/GenBank/DDBJ databases">
        <title>Complete genome sequence of sulfur-oxidizing bacterium skT11.</title>
        <authorList>
            <person name="Kanda M."/>
            <person name="Kojima H."/>
            <person name="Fukui M."/>
        </authorList>
    </citation>
    <scope>NUCLEOTIDE SEQUENCE [LARGE SCALE GENOMIC DNA]</scope>
    <source>
        <strain evidence="3">skT11</strain>
    </source>
</reference>
<evidence type="ECO:0000313" key="2">
    <source>
        <dbReference type="EMBL" id="BCB26268.1"/>
    </source>
</evidence>